<keyword evidence="3" id="KW-1185">Reference proteome</keyword>
<feature type="domain" description="NrtR DNA-binding winged helix" evidence="1">
    <location>
        <begin position="1"/>
        <end position="50"/>
    </location>
</feature>
<comment type="caution">
    <text evidence="2">The sequence shown here is derived from an EMBL/GenBank/DDBJ whole genome shotgun (WGS) entry which is preliminary data.</text>
</comment>
<protein>
    <recommendedName>
        <fullName evidence="1">NrtR DNA-binding winged helix domain-containing protein</fullName>
    </recommendedName>
</protein>
<dbReference type="EMBL" id="BAABBM010000001">
    <property type="protein sequence ID" value="GAA3895053.1"/>
    <property type="molecule type" value="Genomic_DNA"/>
</dbReference>
<dbReference type="InterPro" id="IPR054105">
    <property type="entry name" value="WHD_NrtR"/>
</dbReference>
<dbReference type="SUPFAM" id="SSF46785">
    <property type="entry name" value="Winged helix' DNA-binding domain"/>
    <property type="match status" value="1"/>
</dbReference>
<dbReference type="Gene3D" id="1.10.10.10">
    <property type="entry name" value="Winged helix-like DNA-binding domain superfamily/Winged helix DNA-binding domain"/>
    <property type="match status" value="1"/>
</dbReference>
<dbReference type="InterPro" id="IPR036388">
    <property type="entry name" value="WH-like_DNA-bd_sf"/>
</dbReference>
<organism evidence="2 3">
    <name type="scientific">Sphingomonas limnosediminicola</name>
    <dbReference type="NCBI Taxonomy" id="940133"/>
    <lineage>
        <taxon>Bacteria</taxon>
        <taxon>Pseudomonadati</taxon>
        <taxon>Pseudomonadota</taxon>
        <taxon>Alphaproteobacteria</taxon>
        <taxon>Sphingomonadales</taxon>
        <taxon>Sphingomonadaceae</taxon>
        <taxon>Sphingomonas</taxon>
    </lineage>
</organism>
<gene>
    <name evidence="2" type="ORF">GCM10022276_12680</name>
</gene>
<evidence type="ECO:0000259" key="1">
    <source>
        <dbReference type="Pfam" id="PF21906"/>
    </source>
</evidence>
<evidence type="ECO:0000313" key="3">
    <source>
        <dbReference type="Proteomes" id="UP001500827"/>
    </source>
</evidence>
<dbReference type="RefSeq" id="WP_344698831.1">
    <property type="nucleotide sequence ID" value="NZ_BAABBM010000001.1"/>
</dbReference>
<dbReference type="Proteomes" id="UP001500827">
    <property type="component" value="Unassembled WGS sequence"/>
</dbReference>
<dbReference type="Pfam" id="PF21906">
    <property type="entry name" value="WHD_NrtR"/>
    <property type="match status" value="1"/>
</dbReference>
<name>A0ABP7L4U1_9SPHN</name>
<proteinExistence type="predicted"/>
<accession>A0ABP7L4U1</accession>
<evidence type="ECO:0000313" key="2">
    <source>
        <dbReference type="EMBL" id="GAA3895053.1"/>
    </source>
</evidence>
<reference evidence="3" key="1">
    <citation type="journal article" date="2019" name="Int. J. Syst. Evol. Microbiol.">
        <title>The Global Catalogue of Microorganisms (GCM) 10K type strain sequencing project: providing services to taxonomists for standard genome sequencing and annotation.</title>
        <authorList>
            <consortium name="The Broad Institute Genomics Platform"/>
            <consortium name="The Broad Institute Genome Sequencing Center for Infectious Disease"/>
            <person name="Wu L."/>
            <person name="Ma J."/>
        </authorList>
    </citation>
    <scope>NUCLEOTIDE SEQUENCE [LARGE SCALE GENOMIC DNA]</scope>
    <source>
        <strain evidence="3">JCM 17543</strain>
    </source>
</reference>
<sequence length="61" mass="6976">MQQVYEAVIGERLDQSSFRRKIAELGALESLPGETRRSATVRRPAQLYRLAEAIALFDKRL</sequence>
<dbReference type="InterPro" id="IPR036390">
    <property type="entry name" value="WH_DNA-bd_sf"/>
</dbReference>